<feature type="region of interest" description="Disordered" evidence="1">
    <location>
        <begin position="111"/>
        <end position="160"/>
    </location>
</feature>
<accession>A0ABZ1GQU4</accession>
<dbReference type="Proteomes" id="UP001335325">
    <property type="component" value="Chromosome"/>
</dbReference>
<dbReference type="EMBL" id="CP109134">
    <property type="protein sequence ID" value="WSD08469.1"/>
    <property type="molecule type" value="Genomic_DNA"/>
</dbReference>
<keyword evidence="3" id="KW-1185">Reference proteome</keyword>
<proteinExistence type="predicted"/>
<protein>
    <submittedName>
        <fullName evidence="2">Uncharacterized protein</fullName>
    </submittedName>
</protein>
<evidence type="ECO:0000256" key="1">
    <source>
        <dbReference type="SAM" id="MobiDB-lite"/>
    </source>
</evidence>
<evidence type="ECO:0000313" key="3">
    <source>
        <dbReference type="Proteomes" id="UP001335325"/>
    </source>
</evidence>
<reference evidence="2 3" key="1">
    <citation type="submission" date="2022-10" db="EMBL/GenBank/DDBJ databases">
        <title>The complete genomes of actinobacterial strains from the NBC collection.</title>
        <authorList>
            <person name="Joergensen T.S."/>
            <person name="Alvarez Arevalo M."/>
            <person name="Sterndorff E.B."/>
            <person name="Faurdal D."/>
            <person name="Vuksanovic O."/>
            <person name="Mourched A.-S."/>
            <person name="Charusanti P."/>
            <person name="Shaw S."/>
            <person name="Blin K."/>
            <person name="Weber T."/>
        </authorList>
    </citation>
    <scope>NUCLEOTIDE SEQUENCE [LARGE SCALE GENOMIC DNA]</scope>
    <source>
        <strain evidence="2 3">NBC 01753</strain>
    </source>
</reference>
<organism evidence="2 3">
    <name type="scientific">Streptomyces hirsutus</name>
    <dbReference type="NCBI Taxonomy" id="35620"/>
    <lineage>
        <taxon>Bacteria</taxon>
        <taxon>Bacillati</taxon>
        <taxon>Actinomycetota</taxon>
        <taxon>Actinomycetes</taxon>
        <taxon>Kitasatosporales</taxon>
        <taxon>Streptomycetaceae</taxon>
        <taxon>Streptomyces</taxon>
    </lineage>
</organism>
<name>A0ABZ1GQU4_9ACTN</name>
<evidence type="ECO:0000313" key="2">
    <source>
        <dbReference type="EMBL" id="WSD08469.1"/>
    </source>
</evidence>
<gene>
    <name evidence="2" type="ORF">OIE73_23900</name>
</gene>
<sequence>MYSIIVVPPPTPGDAGHRSARLRLAPRERLAFDMWAPRHDCLRTHGDHARAGGGPGAAGVQDDAVTAPAFSVGRSTRCFTVPAALCEPRLRGAPHAPLPTVDQAVERLRPDRPTASRASVQGNIDFPAGKPRLEPGPGTAGPGPRLNGEKESLVSPALRLDPVREEDLTVLAAAPCRRTAR</sequence>